<sequence>MDELDDFTIGLHSGGQSISITVIGLLVIDAASNWDKNWLRTKISVRAGAFGGTYDADLTTFDFENFKQDLNSLYENLNSEIEFKDLEGYLCMKIKGNGLGNINAEIS</sequence>
<dbReference type="Proteomes" id="UP000250831">
    <property type="component" value="Unassembled WGS sequence"/>
</dbReference>
<keyword evidence="2" id="KW-1185">Reference proteome</keyword>
<proteinExistence type="predicted"/>
<gene>
    <name evidence="1" type="ORF">DCO56_12115</name>
</gene>
<dbReference type="InterPro" id="IPR056510">
    <property type="entry name" value="WapI"/>
</dbReference>
<reference evidence="1 2" key="1">
    <citation type="submission" date="2018-04" db="EMBL/GenBank/DDBJ databases">
        <title>Sphingobacterium sp. M46 Genome.</title>
        <authorList>
            <person name="Cheng J."/>
            <person name="Li Y."/>
        </authorList>
    </citation>
    <scope>NUCLEOTIDE SEQUENCE [LARGE SCALE GENOMIC DNA]</scope>
    <source>
        <strain evidence="1 2">M46</strain>
    </source>
</reference>
<evidence type="ECO:0000313" key="1">
    <source>
        <dbReference type="EMBL" id="PUV24109.1"/>
    </source>
</evidence>
<evidence type="ECO:0000313" key="2">
    <source>
        <dbReference type="Proteomes" id="UP000250831"/>
    </source>
</evidence>
<organism evidence="1 2">
    <name type="scientific">Sphingobacterium athyrii</name>
    <dbReference type="NCBI Taxonomy" id="2152717"/>
    <lineage>
        <taxon>Bacteria</taxon>
        <taxon>Pseudomonadati</taxon>
        <taxon>Bacteroidota</taxon>
        <taxon>Sphingobacteriia</taxon>
        <taxon>Sphingobacteriales</taxon>
        <taxon>Sphingobacteriaceae</taxon>
        <taxon>Sphingobacterium</taxon>
    </lineage>
</organism>
<dbReference type="OrthoDB" id="665647at2"/>
<accession>A0A363NTL6</accession>
<dbReference type="EMBL" id="QCXX01000003">
    <property type="protein sequence ID" value="PUV24109.1"/>
    <property type="molecule type" value="Genomic_DNA"/>
</dbReference>
<dbReference type="AlphaFoldDB" id="A0A363NTL6"/>
<comment type="caution">
    <text evidence="1">The sequence shown here is derived from an EMBL/GenBank/DDBJ whole genome shotgun (WGS) entry which is preliminary data.</text>
</comment>
<dbReference type="RefSeq" id="WP_108634037.1">
    <property type="nucleotide sequence ID" value="NZ_QCXX01000003.1"/>
</dbReference>
<name>A0A363NTL6_9SPHI</name>
<dbReference type="Pfam" id="PF24716">
    <property type="entry name" value="WapI"/>
    <property type="match status" value="1"/>
</dbReference>
<protein>
    <submittedName>
        <fullName evidence="1">Uncharacterized protein</fullName>
    </submittedName>
</protein>